<dbReference type="KEGG" id="dosa:Os10g0318200"/>
<keyword evidence="1" id="KW-1133">Transmembrane helix</keyword>
<evidence type="ECO:0000313" key="3">
    <source>
        <dbReference type="Proteomes" id="UP000000763"/>
    </source>
</evidence>
<evidence type="ECO:0000313" key="2">
    <source>
        <dbReference type="EMBL" id="BAF26249.1"/>
    </source>
</evidence>
<organism evidence="2 3">
    <name type="scientific">Oryza sativa subsp. japonica</name>
    <name type="common">Rice</name>
    <dbReference type="NCBI Taxonomy" id="39947"/>
    <lineage>
        <taxon>Eukaryota</taxon>
        <taxon>Viridiplantae</taxon>
        <taxon>Streptophyta</taxon>
        <taxon>Embryophyta</taxon>
        <taxon>Tracheophyta</taxon>
        <taxon>Spermatophyta</taxon>
        <taxon>Magnoliopsida</taxon>
        <taxon>Liliopsida</taxon>
        <taxon>Poales</taxon>
        <taxon>Poaceae</taxon>
        <taxon>BOP clade</taxon>
        <taxon>Oryzoideae</taxon>
        <taxon>Oryzeae</taxon>
        <taxon>Oryzinae</taxon>
        <taxon>Oryza</taxon>
        <taxon>Oryza sativa</taxon>
    </lineage>
</organism>
<proteinExistence type="predicted"/>
<accession>Q0IYG6</accession>
<dbReference type="AlphaFoldDB" id="Q0IYG6"/>
<keyword evidence="1" id="KW-0472">Membrane</keyword>
<gene>
    <name evidence="2" type="ordered locus">Os10g0318200</name>
</gene>
<evidence type="ECO:0000256" key="1">
    <source>
        <dbReference type="SAM" id="Phobius"/>
    </source>
</evidence>
<reference evidence="3" key="2">
    <citation type="journal article" date="2008" name="Nucleic Acids Res.">
        <title>The rice annotation project database (RAP-DB): 2008 update.</title>
        <authorList>
            <consortium name="The rice annotation project (RAP)"/>
        </authorList>
    </citation>
    <scope>GENOME REANNOTATION</scope>
    <source>
        <strain evidence="3">cv. Nipponbare</strain>
    </source>
</reference>
<feature type="transmembrane region" description="Helical" evidence="1">
    <location>
        <begin position="24"/>
        <end position="41"/>
    </location>
</feature>
<dbReference type="EMBL" id="AP008216">
    <property type="protein sequence ID" value="BAF26249.1"/>
    <property type="molecule type" value="Genomic_DNA"/>
</dbReference>
<keyword evidence="1" id="KW-0812">Transmembrane</keyword>
<reference evidence="2 3" key="1">
    <citation type="journal article" date="2005" name="Nature">
        <title>The map-based sequence of the rice genome.</title>
        <authorList>
            <consortium name="International rice genome sequencing project (IRGSP)"/>
            <person name="Matsumoto T."/>
            <person name="Wu J."/>
            <person name="Kanamori H."/>
            <person name="Katayose Y."/>
            <person name="Fujisawa M."/>
            <person name="Namiki N."/>
            <person name="Mizuno H."/>
            <person name="Yamamoto K."/>
            <person name="Antonio B.A."/>
            <person name="Baba T."/>
            <person name="Sakata K."/>
            <person name="Nagamura Y."/>
            <person name="Aoki H."/>
            <person name="Arikawa K."/>
            <person name="Arita K."/>
            <person name="Bito T."/>
            <person name="Chiden Y."/>
            <person name="Fujitsuka N."/>
            <person name="Fukunaka R."/>
            <person name="Hamada M."/>
            <person name="Harada C."/>
            <person name="Hayashi A."/>
            <person name="Hijishita S."/>
            <person name="Honda M."/>
            <person name="Hosokawa S."/>
            <person name="Ichikawa Y."/>
            <person name="Idonuma A."/>
            <person name="Iijima M."/>
            <person name="Ikeda M."/>
            <person name="Ikeno M."/>
            <person name="Ito K."/>
            <person name="Ito S."/>
            <person name="Ito T."/>
            <person name="Ito Y."/>
            <person name="Ito Y."/>
            <person name="Iwabuchi A."/>
            <person name="Kamiya K."/>
            <person name="Karasawa W."/>
            <person name="Kurita K."/>
            <person name="Katagiri S."/>
            <person name="Kikuta A."/>
            <person name="Kobayashi H."/>
            <person name="Kobayashi N."/>
            <person name="Machita K."/>
            <person name="Maehara T."/>
            <person name="Masukawa M."/>
            <person name="Mizubayashi T."/>
            <person name="Mukai Y."/>
            <person name="Nagasaki H."/>
            <person name="Nagata Y."/>
            <person name="Naito S."/>
            <person name="Nakashima M."/>
            <person name="Nakama Y."/>
            <person name="Nakamichi Y."/>
            <person name="Nakamura M."/>
            <person name="Meguro A."/>
            <person name="Negishi M."/>
            <person name="Ohta I."/>
            <person name="Ohta T."/>
            <person name="Okamoto M."/>
            <person name="Ono N."/>
            <person name="Saji S."/>
            <person name="Sakaguchi M."/>
            <person name="Sakai K."/>
            <person name="Shibata M."/>
            <person name="Shimokawa T."/>
            <person name="Song J."/>
            <person name="Takazaki Y."/>
            <person name="Terasawa K."/>
            <person name="Tsugane M."/>
            <person name="Tsuji K."/>
            <person name="Ueda S."/>
            <person name="Waki K."/>
            <person name="Yamagata H."/>
            <person name="Yamamoto M."/>
            <person name="Yamamoto S."/>
            <person name="Yamane H."/>
            <person name="Yoshiki S."/>
            <person name="Yoshihara R."/>
            <person name="Yukawa K."/>
            <person name="Zhong H."/>
            <person name="Yano M."/>
            <person name="Yuan Q."/>
            <person name="Ouyang S."/>
            <person name="Liu J."/>
            <person name="Jones K.M."/>
            <person name="Gansberger K."/>
            <person name="Moffat K."/>
            <person name="Hill J."/>
            <person name="Bera J."/>
            <person name="Fadrosh D."/>
            <person name="Jin S."/>
            <person name="Johri S."/>
            <person name="Kim M."/>
            <person name="Overton L."/>
            <person name="Reardon M."/>
            <person name="Tsitrin T."/>
            <person name="Vuong H."/>
            <person name="Weaver B."/>
            <person name="Ciecko A."/>
            <person name="Tallon L."/>
            <person name="Jackson J."/>
            <person name="Pai G."/>
            <person name="Aken S.V."/>
            <person name="Utterback T."/>
            <person name="Reidmuller S."/>
            <person name="Feldblyum T."/>
            <person name="Hsiao J."/>
            <person name="Zismann V."/>
            <person name="Iobst S."/>
            <person name="de Vazeille A.R."/>
            <person name="Buell C.R."/>
            <person name="Ying K."/>
            <person name="Li Y."/>
            <person name="Lu T."/>
            <person name="Huang Y."/>
            <person name="Zhao Q."/>
            <person name="Feng Q."/>
            <person name="Zhang L."/>
            <person name="Zhu J."/>
            <person name="Weng Q."/>
            <person name="Mu J."/>
            <person name="Lu Y."/>
            <person name="Fan D."/>
            <person name="Liu Y."/>
            <person name="Guan J."/>
            <person name="Zhang Y."/>
            <person name="Yu S."/>
            <person name="Liu X."/>
            <person name="Zhang Y."/>
            <person name="Hong G."/>
            <person name="Han B."/>
            <person name="Choisne N."/>
            <person name="Demange N."/>
            <person name="Orjeda G."/>
            <person name="Samain S."/>
            <person name="Cattolico L."/>
            <person name="Pelletier E."/>
            <person name="Couloux A."/>
            <person name="Segurens B."/>
            <person name="Wincker P."/>
            <person name="D'Hont A."/>
            <person name="Scarpelli C."/>
            <person name="Weissenbach J."/>
            <person name="Salanoubat M."/>
            <person name="Quetier F."/>
            <person name="Yu Y."/>
            <person name="Kim H.R."/>
            <person name="Rambo T."/>
            <person name="Currie J."/>
            <person name="Collura K."/>
            <person name="Luo M."/>
            <person name="Yang T."/>
            <person name="Ammiraju J.S.S."/>
            <person name="Engler F."/>
            <person name="Soderlund C."/>
            <person name="Wing R.A."/>
            <person name="Palmer L.E."/>
            <person name="de la Bastide M."/>
            <person name="Spiegel L."/>
            <person name="Nascimento L."/>
            <person name="Zutavern T."/>
            <person name="O'Shaughnessy A."/>
            <person name="Dike S."/>
            <person name="Dedhia N."/>
            <person name="Preston R."/>
            <person name="Balija V."/>
            <person name="McCombie W.R."/>
            <person name="Chow T."/>
            <person name="Chen H."/>
            <person name="Chung M."/>
            <person name="Chen C."/>
            <person name="Shaw J."/>
            <person name="Wu H."/>
            <person name="Hsiao K."/>
            <person name="Chao Y."/>
            <person name="Chu M."/>
            <person name="Cheng C."/>
            <person name="Hour A."/>
            <person name="Lee P."/>
            <person name="Lin S."/>
            <person name="Lin Y."/>
            <person name="Liou J."/>
            <person name="Liu S."/>
            <person name="Hsing Y."/>
            <person name="Raghuvanshi S."/>
            <person name="Mohanty A."/>
            <person name="Bharti A.K."/>
            <person name="Gaur A."/>
            <person name="Gupta V."/>
            <person name="Kumar D."/>
            <person name="Ravi V."/>
            <person name="Vij S."/>
            <person name="Kapur A."/>
            <person name="Khurana P."/>
            <person name="Khurana P."/>
            <person name="Khurana J.P."/>
            <person name="Tyagi A.K."/>
            <person name="Gaikwad K."/>
            <person name="Singh A."/>
            <person name="Dalal V."/>
            <person name="Srivastava S."/>
            <person name="Dixit A."/>
            <person name="Pal A.K."/>
            <person name="Ghazi I.A."/>
            <person name="Yadav M."/>
            <person name="Pandit A."/>
            <person name="Bhargava A."/>
            <person name="Sureshbabu K."/>
            <person name="Batra K."/>
            <person name="Sharma T.R."/>
            <person name="Mohapatra T."/>
            <person name="Singh N.K."/>
            <person name="Messing J."/>
            <person name="Nelson A.B."/>
            <person name="Fuks G."/>
            <person name="Kavchok S."/>
            <person name="Keizer G."/>
            <person name="Linton E."/>
            <person name="Llaca V."/>
            <person name="Song R."/>
            <person name="Tanyolac B."/>
            <person name="Young S."/>
            <person name="Ho-Il K."/>
            <person name="Hahn J.H."/>
            <person name="Sangsakoo G."/>
            <person name="Vanavichit A."/>
            <person name="de Mattos Luiz.A.T."/>
            <person name="Zimmer P.D."/>
            <person name="Malone G."/>
            <person name="Dellagostin O."/>
            <person name="de Oliveira A.C."/>
            <person name="Bevan M."/>
            <person name="Bancroft I."/>
            <person name="Minx P."/>
            <person name="Cordum H."/>
            <person name="Wilson R."/>
            <person name="Cheng Z."/>
            <person name="Jin W."/>
            <person name="Jiang J."/>
            <person name="Leong S.A."/>
            <person name="Iwama H."/>
            <person name="Gojobori T."/>
            <person name="Itoh T."/>
            <person name="Niimura Y."/>
            <person name="Fujii Y."/>
            <person name="Habara T."/>
            <person name="Sakai H."/>
            <person name="Sato Y."/>
            <person name="Wilson G."/>
            <person name="Kumar K."/>
            <person name="McCouch S."/>
            <person name="Juretic N."/>
            <person name="Hoen D."/>
            <person name="Wright S."/>
            <person name="Bruskiewich R."/>
            <person name="Bureau T."/>
            <person name="Miyao A."/>
            <person name="Hirochika H."/>
            <person name="Nishikawa T."/>
            <person name="Kadowaki K."/>
            <person name="Sugiura M."/>
            <person name="Burr B."/>
            <person name="Sasaki T."/>
        </authorList>
    </citation>
    <scope>NUCLEOTIDE SEQUENCE [LARGE SCALE GENOMIC DNA]</scope>
    <source>
        <strain evidence="3">cv. Nipponbare</strain>
    </source>
</reference>
<sequence>MVMRAPVVLICDSISDLLACCPKFRIMLFCTNVIFATYYLLNKISSMQNLNHLAISFDVEICILLCTIIYGVSLAEYLSYSCCYFQVRMPALMLCPTTIPPRVARVASS</sequence>
<name>Q0IYG6_ORYSJ</name>
<feature type="transmembrane region" description="Helical" evidence="1">
    <location>
        <begin position="53"/>
        <end position="73"/>
    </location>
</feature>
<dbReference type="Proteomes" id="UP000000763">
    <property type="component" value="Chromosome 10"/>
</dbReference>
<protein>
    <submittedName>
        <fullName evidence="2">Os10g0318200 protein</fullName>
    </submittedName>
</protein>